<accession>A0AAD0NAV0</accession>
<evidence type="ECO:0000313" key="2">
    <source>
        <dbReference type="EMBL" id="AWG28778.1"/>
    </source>
</evidence>
<dbReference type="RefSeq" id="WP_006480598.1">
    <property type="nucleotide sequence ID" value="NZ_CADEUB010000002.1"/>
</dbReference>
<gene>
    <name evidence="2" type="ORF">B9Z07_07840</name>
</gene>
<feature type="chain" id="PRO_5042119994" evidence="1">
    <location>
        <begin position="33"/>
        <end position="138"/>
    </location>
</feature>
<feature type="signal peptide" evidence="1">
    <location>
        <begin position="1"/>
        <end position="32"/>
    </location>
</feature>
<sequence>MGSRVRAAPARRCAARLLATAALSAGPVSAFAVVDCEQAGPTMEAVRRCVLDQQLQQVDSAYRSLARKLRQRNPDAAAQLAKSQTSWAGFAGDTCDYVKTTNPQQMIPSDAWLNCWVDFSRARGRILKKWEAQLTQPN</sequence>
<keyword evidence="1" id="KW-0732">Signal</keyword>
<protein>
    <submittedName>
        <fullName evidence="2">Urocanate hydratase</fullName>
    </submittedName>
</protein>
<dbReference type="EMBL" id="CP021067">
    <property type="protein sequence ID" value="AWG28778.1"/>
    <property type="molecule type" value="Genomic_DNA"/>
</dbReference>
<dbReference type="Proteomes" id="UP000244809">
    <property type="component" value="Chromosome 1"/>
</dbReference>
<evidence type="ECO:0000313" key="3">
    <source>
        <dbReference type="Proteomes" id="UP000244809"/>
    </source>
</evidence>
<name>A0AAD0NAV0_9BURK</name>
<organism evidence="2 3">
    <name type="scientific">Burkholderia cenocepacia</name>
    <dbReference type="NCBI Taxonomy" id="95486"/>
    <lineage>
        <taxon>Bacteria</taxon>
        <taxon>Pseudomonadati</taxon>
        <taxon>Pseudomonadota</taxon>
        <taxon>Betaproteobacteria</taxon>
        <taxon>Burkholderiales</taxon>
        <taxon>Burkholderiaceae</taxon>
        <taxon>Burkholderia</taxon>
        <taxon>Burkholderia cepacia complex</taxon>
    </lineage>
</organism>
<dbReference type="Gene3D" id="1.20.1270.180">
    <property type="match status" value="1"/>
</dbReference>
<dbReference type="AlphaFoldDB" id="A0AAD0NAV0"/>
<reference evidence="2 3" key="1">
    <citation type="submission" date="2017-04" db="EMBL/GenBank/DDBJ databases">
        <title>Complete genome sequence of Burkholderia cenocepacia PC184 Midwest clone.</title>
        <authorList>
            <person name="Mulks M.H."/>
            <person name="Cooper V.S."/>
        </authorList>
    </citation>
    <scope>NUCLEOTIDE SEQUENCE [LARGE SCALE GENOMIC DNA]</scope>
    <source>
        <strain evidence="2 3">PC184 Mulks</strain>
    </source>
</reference>
<evidence type="ECO:0000256" key="1">
    <source>
        <dbReference type="SAM" id="SignalP"/>
    </source>
</evidence>
<proteinExistence type="predicted"/>